<dbReference type="Pfam" id="PF00931">
    <property type="entry name" value="NB-ARC"/>
    <property type="match status" value="1"/>
</dbReference>
<evidence type="ECO:0000256" key="4">
    <source>
        <dbReference type="ARBA" id="ARBA00023125"/>
    </source>
</evidence>
<dbReference type="PRINTS" id="PR00364">
    <property type="entry name" value="DISEASERSIST"/>
</dbReference>
<dbReference type="PROSITE" id="PS51755">
    <property type="entry name" value="OMPR_PHOB"/>
    <property type="match status" value="1"/>
</dbReference>
<dbReference type="PROSITE" id="PS50005">
    <property type="entry name" value="TPR"/>
    <property type="match status" value="2"/>
</dbReference>
<dbReference type="PANTHER" id="PTHR35807">
    <property type="entry name" value="TRANSCRIPTIONAL REGULATOR REDD-RELATED"/>
    <property type="match status" value="1"/>
</dbReference>
<dbReference type="InterPro" id="IPR001867">
    <property type="entry name" value="OmpR/PhoB-type_DNA-bd"/>
</dbReference>
<evidence type="ECO:0000259" key="8">
    <source>
        <dbReference type="PROSITE" id="PS51755"/>
    </source>
</evidence>
<dbReference type="InterPro" id="IPR019734">
    <property type="entry name" value="TPR_rpt"/>
</dbReference>
<dbReference type="SUPFAM" id="SSF48452">
    <property type="entry name" value="TPR-like"/>
    <property type="match status" value="3"/>
</dbReference>
<dbReference type="EMBL" id="JAAKZW010000003">
    <property type="protein sequence ID" value="NGO74440.1"/>
    <property type="molecule type" value="Genomic_DNA"/>
</dbReference>
<evidence type="ECO:0000256" key="3">
    <source>
        <dbReference type="ARBA" id="ARBA00023015"/>
    </source>
</evidence>
<reference evidence="9 10" key="1">
    <citation type="submission" date="2020-02" db="EMBL/GenBank/DDBJ databases">
        <title>Whole-genome analyses of novel actinobacteria.</title>
        <authorList>
            <person name="Sahin N."/>
            <person name="Tokatli A."/>
        </authorList>
    </citation>
    <scope>NUCLEOTIDE SEQUENCE [LARGE SCALE GENOMIC DNA]</scope>
    <source>
        <strain evidence="9 10">YC504</strain>
    </source>
</reference>
<dbReference type="Pfam" id="PF03704">
    <property type="entry name" value="BTAD"/>
    <property type="match status" value="1"/>
</dbReference>
<evidence type="ECO:0000256" key="1">
    <source>
        <dbReference type="ARBA" id="ARBA00005820"/>
    </source>
</evidence>
<accession>A0A6G4XC53</accession>
<dbReference type="Proteomes" id="UP000481109">
    <property type="component" value="Unassembled WGS sequence"/>
</dbReference>
<comment type="similarity">
    <text evidence="1">Belongs to the AfsR/DnrI/RedD regulatory family.</text>
</comment>
<evidence type="ECO:0000256" key="7">
    <source>
        <dbReference type="PROSITE-ProRule" id="PRU01091"/>
    </source>
</evidence>
<dbReference type="InterPro" id="IPR051677">
    <property type="entry name" value="AfsR-DnrI-RedD_regulator"/>
</dbReference>
<dbReference type="SUPFAM" id="SSF52540">
    <property type="entry name" value="P-loop containing nucleoside triphosphate hydrolases"/>
    <property type="match status" value="1"/>
</dbReference>
<dbReference type="InterPro" id="IPR011990">
    <property type="entry name" value="TPR-like_helical_dom_sf"/>
</dbReference>
<dbReference type="GO" id="GO:0000160">
    <property type="term" value="P:phosphorelay signal transduction system"/>
    <property type="evidence" value="ECO:0007669"/>
    <property type="project" value="UniProtKB-KW"/>
</dbReference>
<dbReference type="Pfam" id="PF13424">
    <property type="entry name" value="TPR_12"/>
    <property type="match status" value="2"/>
</dbReference>
<keyword evidence="4 7" id="KW-0238">DNA-binding</keyword>
<gene>
    <name evidence="9" type="ORF">G6045_01895</name>
</gene>
<dbReference type="SMART" id="SM00862">
    <property type="entry name" value="Trans_reg_C"/>
    <property type="match status" value="1"/>
</dbReference>
<dbReference type="SUPFAM" id="SSF46894">
    <property type="entry name" value="C-terminal effector domain of the bipartite response regulators"/>
    <property type="match status" value="1"/>
</dbReference>
<proteinExistence type="inferred from homology"/>
<dbReference type="Pfam" id="PF00486">
    <property type="entry name" value="Trans_reg_C"/>
    <property type="match status" value="1"/>
</dbReference>
<feature type="DNA-binding region" description="OmpR/PhoB-type" evidence="7">
    <location>
        <begin position="10"/>
        <end position="110"/>
    </location>
</feature>
<dbReference type="InterPro" id="IPR002182">
    <property type="entry name" value="NB-ARC"/>
</dbReference>
<dbReference type="SMART" id="SM01043">
    <property type="entry name" value="BTAD"/>
    <property type="match status" value="1"/>
</dbReference>
<dbReference type="Gene3D" id="3.40.50.300">
    <property type="entry name" value="P-loop containing nucleotide triphosphate hydrolases"/>
    <property type="match status" value="1"/>
</dbReference>
<dbReference type="PANTHER" id="PTHR35807:SF1">
    <property type="entry name" value="TRANSCRIPTIONAL REGULATOR REDD"/>
    <property type="match status" value="1"/>
</dbReference>
<comment type="caution">
    <text evidence="9">The sequence shown here is derived from an EMBL/GenBank/DDBJ whole genome shotgun (WGS) entry which is preliminary data.</text>
</comment>
<dbReference type="Gene3D" id="1.10.10.10">
    <property type="entry name" value="Winged helix-like DNA-binding domain superfamily/Winged helix DNA-binding domain"/>
    <property type="match status" value="1"/>
</dbReference>
<feature type="repeat" description="TPR" evidence="6">
    <location>
        <begin position="906"/>
        <end position="939"/>
    </location>
</feature>
<feature type="domain" description="OmpR/PhoB-type" evidence="8">
    <location>
        <begin position="10"/>
        <end position="110"/>
    </location>
</feature>
<keyword evidence="2" id="KW-0902">Two-component regulatory system</keyword>
<name>A0A6G4XC53_9ACTN</name>
<organism evidence="9 10">
    <name type="scientific">Streptomyces mesophilus</name>
    <dbReference type="NCBI Taxonomy" id="1775132"/>
    <lineage>
        <taxon>Bacteria</taxon>
        <taxon>Bacillati</taxon>
        <taxon>Actinomycetota</taxon>
        <taxon>Actinomycetes</taxon>
        <taxon>Kitasatosporales</taxon>
        <taxon>Streptomycetaceae</taxon>
        <taxon>Streptomyces</taxon>
    </lineage>
</organism>
<dbReference type="InterPro" id="IPR027417">
    <property type="entry name" value="P-loop_NTPase"/>
</dbReference>
<dbReference type="InterPro" id="IPR036388">
    <property type="entry name" value="WH-like_DNA-bd_sf"/>
</dbReference>
<dbReference type="RefSeq" id="WP_165329961.1">
    <property type="nucleotide sequence ID" value="NZ_JAAKZW010000003.1"/>
</dbReference>
<dbReference type="Gene3D" id="1.25.40.10">
    <property type="entry name" value="Tetratricopeptide repeat domain"/>
    <property type="match status" value="3"/>
</dbReference>
<keyword evidence="10" id="KW-1185">Reference proteome</keyword>
<evidence type="ECO:0000256" key="6">
    <source>
        <dbReference type="PROSITE-ProRule" id="PRU00339"/>
    </source>
</evidence>
<dbReference type="GO" id="GO:0006355">
    <property type="term" value="P:regulation of DNA-templated transcription"/>
    <property type="evidence" value="ECO:0007669"/>
    <property type="project" value="InterPro"/>
</dbReference>
<evidence type="ECO:0000313" key="10">
    <source>
        <dbReference type="Proteomes" id="UP000481109"/>
    </source>
</evidence>
<keyword evidence="6" id="KW-0802">TPR repeat</keyword>
<dbReference type="AlphaFoldDB" id="A0A6G4XC53"/>
<feature type="repeat" description="TPR" evidence="6">
    <location>
        <begin position="866"/>
        <end position="899"/>
    </location>
</feature>
<evidence type="ECO:0000256" key="5">
    <source>
        <dbReference type="ARBA" id="ARBA00023163"/>
    </source>
</evidence>
<dbReference type="CDD" id="cd15831">
    <property type="entry name" value="BTAD"/>
    <property type="match status" value="1"/>
</dbReference>
<dbReference type="GO" id="GO:0003677">
    <property type="term" value="F:DNA binding"/>
    <property type="evidence" value="ECO:0007669"/>
    <property type="project" value="UniProtKB-UniRule"/>
</dbReference>
<sequence length="1054" mass="115376">MGQQTMSGDGSEFCSSGLAFRILGPLEASVGSTPLYLGGTRQRTVLAALLLDPNQVVSTDRLIRAVYEENPPPTARAQLQISVSGLRRQFVAHGADDVIRTHPSGYLLQTDEAGLDALRFHSLVDTARELRDARQDQQAAAAYREALALWRGAPLEGLPGEVVESGARRLTEQRVTAAEEHLRLRLALGQHSVLVSELFDLIEEFPLRERLRGQLMLALYRSGRQAEALSVYRDTRRLLLDELGVEPDIRLRELEHSILTTDPRLDHPDSRLPPADDGGSTVAADVPEMLPAALADFTGRDSLITRIRELVVAPRDSSPLAVPLVTLVGKPGIGKTTTAIHVGHQVAADFPDGRLYAELHGTTSAPVSPAQVLERFLRALGVQGTAIPEGLDERAEMYRALLAQRRVLIILDNVAEESQIRPLLPGRPTSAVIMTSRRHIGSLAGAVRVDVTTFAPRESADLLGRMAGAERAAAERQATTALAELCGHLPLALRIAGARLAARPHWEIAELVERFEDETRRLDEIKYADVGIRAVLSLACEGLSEGGRRLFRRLALLEEGPFSLWAAMALLDQPEAAVRDLINELTDSQLLDAAGATTGRNRQYRLHSLIVLLAREQLVAEENTHDREAAVLRVLGCFLFLLAQARDREYGRDALIKSDDVFLYPLPAPLVDRILTEPLQWFARERSSLPAYVRRAGMMGLTEHCWGLAMTSVLFLETQVRLDDWRSTHETALAASRKAGDRTGEAAMLQSLGWLAVTRQHFAQADELFRKATALLEEMGNHLGIAQTARGLGFLARIDGRLDQATAHYEAALKILRERGETVDMAYCLHHLAQIQLTKGDDAAAGRLLDEALRLSRQGNGRRVEAQVLHRLGKTHLARGDLEAALDAFEQVLRIVRLIGDHTGEAYALHGLGSVLLLRGDVKEAANVLQEALARAEENHERLIMGHTLVSLGELSLAAGDAKEAVVRLRRALALFRLVNMPDEEAKTLCRLHAAHLAAADTDAAEQCRAEAQALIASIPPEVAGHVLDRLREMAGWVPSGDGEGGEVMVEREV</sequence>
<keyword evidence="5" id="KW-0804">Transcription</keyword>
<evidence type="ECO:0000256" key="2">
    <source>
        <dbReference type="ARBA" id="ARBA00023012"/>
    </source>
</evidence>
<dbReference type="InterPro" id="IPR005158">
    <property type="entry name" value="BTAD"/>
</dbReference>
<dbReference type="GO" id="GO:0043531">
    <property type="term" value="F:ADP binding"/>
    <property type="evidence" value="ECO:0007669"/>
    <property type="project" value="InterPro"/>
</dbReference>
<keyword evidence="3" id="KW-0805">Transcription regulation</keyword>
<dbReference type="InterPro" id="IPR016032">
    <property type="entry name" value="Sig_transdc_resp-reg_C-effctor"/>
</dbReference>
<protein>
    <submittedName>
        <fullName evidence="9">Tetratricopeptide repeat protein</fullName>
    </submittedName>
</protein>
<evidence type="ECO:0000313" key="9">
    <source>
        <dbReference type="EMBL" id="NGO74440.1"/>
    </source>
</evidence>
<dbReference type="SMART" id="SM00028">
    <property type="entry name" value="TPR"/>
    <property type="match status" value="6"/>
</dbReference>